<dbReference type="EC" id="2.7.11.30" evidence="3"/>
<keyword evidence="7" id="KW-0732">Signal</keyword>
<dbReference type="STRING" id="623744.A0A553PV03"/>
<dbReference type="PROSITE" id="PS50011">
    <property type="entry name" value="PROTEIN_KINASE_DOM"/>
    <property type="match status" value="1"/>
</dbReference>
<dbReference type="GO" id="GO:0005886">
    <property type="term" value="C:plasma membrane"/>
    <property type="evidence" value="ECO:0007669"/>
    <property type="project" value="TreeGrafter"/>
</dbReference>
<feature type="region of interest" description="Disordered" evidence="14">
    <location>
        <begin position="180"/>
        <end position="367"/>
    </location>
</feature>
<comment type="caution">
    <text evidence="16">The sequence shown here is derived from an EMBL/GenBank/DDBJ whole genome shotgun (WGS) entry which is preliminary data.</text>
</comment>
<dbReference type="AlphaFoldDB" id="A0A553PV03"/>
<dbReference type="PANTHER" id="PTHR23255">
    <property type="entry name" value="TRANSFORMING GROWTH FACTOR-BETA RECEPTOR TYPE I AND II"/>
    <property type="match status" value="1"/>
</dbReference>
<dbReference type="GO" id="GO:0030509">
    <property type="term" value="P:BMP signaling pathway"/>
    <property type="evidence" value="ECO:0007669"/>
    <property type="project" value="TreeGrafter"/>
</dbReference>
<feature type="region of interest" description="Disordered" evidence="14">
    <location>
        <begin position="614"/>
        <end position="635"/>
    </location>
</feature>
<proteinExistence type="inferred from homology"/>
<feature type="compositionally biased region" description="Polar residues" evidence="14">
    <location>
        <begin position="341"/>
        <end position="367"/>
    </location>
</feature>
<dbReference type="GO" id="GO:0001944">
    <property type="term" value="P:vasculature development"/>
    <property type="evidence" value="ECO:0007669"/>
    <property type="project" value="TreeGrafter"/>
</dbReference>
<keyword evidence="9" id="KW-0418">Kinase</keyword>
<evidence type="ECO:0000256" key="11">
    <source>
        <dbReference type="ARBA" id="ARBA00022989"/>
    </source>
</evidence>
<evidence type="ECO:0000256" key="10">
    <source>
        <dbReference type="ARBA" id="ARBA00022840"/>
    </source>
</evidence>
<dbReference type="SUPFAM" id="SSF56112">
    <property type="entry name" value="Protein kinase-like (PK-like)"/>
    <property type="match status" value="1"/>
</dbReference>
<keyword evidence="4" id="KW-0723">Serine/threonine-protein kinase</keyword>
<evidence type="ECO:0000256" key="5">
    <source>
        <dbReference type="ARBA" id="ARBA00022679"/>
    </source>
</evidence>
<evidence type="ECO:0000313" key="16">
    <source>
        <dbReference type="EMBL" id="TRY81518.1"/>
    </source>
</evidence>
<dbReference type="InterPro" id="IPR000719">
    <property type="entry name" value="Prot_kinase_dom"/>
</dbReference>
<dbReference type="GO" id="GO:0005024">
    <property type="term" value="F:transforming growth factor beta receptor activity"/>
    <property type="evidence" value="ECO:0007669"/>
    <property type="project" value="TreeGrafter"/>
</dbReference>
<gene>
    <name evidence="16" type="ORF">DNTS_003859</name>
</gene>
<feature type="domain" description="Protein kinase" evidence="15">
    <location>
        <begin position="1"/>
        <end position="150"/>
    </location>
</feature>
<evidence type="ECO:0000256" key="9">
    <source>
        <dbReference type="ARBA" id="ARBA00022777"/>
    </source>
</evidence>
<dbReference type="Proteomes" id="UP000316079">
    <property type="component" value="Unassembled WGS sequence"/>
</dbReference>
<organism evidence="16 17">
    <name type="scientific">Danionella cerebrum</name>
    <dbReference type="NCBI Taxonomy" id="2873325"/>
    <lineage>
        <taxon>Eukaryota</taxon>
        <taxon>Metazoa</taxon>
        <taxon>Chordata</taxon>
        <taxon>Craniata</taxon>
        <taxon>Vertebrata</taxon>
        <taxon>Euteleostomi</taxon>
        <taxon>Actinopterygii</taxon>
        <taxon>Neopterygii</taxon>
        <taxon>Teleostei</taxon>
        <taxon>Ostariophysi</taxon>
        <taxon>Cypriniformes</taxon>
        <taxon>Danionidae</taxon>
        <taxon>Danioninae</taxon>
        <taxon>Danionella</taxon>
    </lineage>
</organism>
<feature type="compositionally biased region" description="Low complexity" evidence="14">
    <location>
        <begin position="236"/>
        <end position="248"/>
    </location>
</feature>
<keyword evidence="5" id="KW-0808">Transferase</keyword>
<keyword evidence="13" id="KW-0675">Receptor</keyword>
<feature type="compositionally biased region" description="Polar residues" evidence="14">
    <location>
        <begin position="415"/>
        <end position="431"/>
    </location>
</feature>
<evidence type="ECO:0000256" key="4">
    <source>
        <dbReference type="ARBA" id="ARBA00022527"/>
    </source>
</evidence>
<dbReference type="EMBL" id="SRMA01026620">
    <property type="protein sequence ID" value="TRY81518.1"/>
    <property type="molecule type" value="Genomic_DNA"/>
</dbReference>
<feature type="region of interest" description="Disordered" evidence="14">
    <location>
        <begin position="412"/>
        <end position="437"/>
    </location>
</feature>
<evidence type="ECO:0000256" key="12">
    <source>
        <dbReference type="ARBA" id="ARBA00023136"/>
    </source>
</evidence>
<keyword evidence="17" id="KW-1185">Reference proteome</keyword>
<keyword evidence="12" id="KW-0472">Membrane</keyword>
<feature type="compositionally biased region" description="Polar residues" evidence="14">
    <location>
        <begin position="225"/>
        <end position="235"/>
    </location>
</feature>
<reference evidence="16 17" key="1">
    <citation type="journal article" date="2019" name="Sci. Data">
        <title>Hybrid genome assembly and annotation of Danionella translucida.</title>
        <authorList>
            <person name="Kadobianskyi M."/>
            <person name="Schulze L."/>
            <person name="Schuelke M."/>
            <person name="Judkewitz B."/>
        </authorList>
    </citation>
    <scope>NUCLEOTIDE SEQUENCE [LARGE SCALE GENOMIC DNA]</scope>
    <source>
        <strain evidence="16 17">Bolton</strain>
    </source>
</reference>
<name>A0A553PV03_9TELE</name>
<keyword evidence="11" id="KW-1133">Transmembrane helix</keyword>
<dbReference type="Gene3D" id="1.10.510.10">
    <property type="entry name" value="Transferase(Phosphotransferase) domain 1"/>
    <property type="match status" value="1"/>
</dbReference>
<sequence>MILTGKRPPGHGEEDNSAISEVGTVRYMAPEVLEGAVNLRDCESALKQVDVYALGLIYWETFMRCSDLFPGEAVPAFQLAFQAEVGNHPTVEDMQALVSREKERPKFPEAWKENCLTVHSLKETMEDCWDQDAEARLTAQCAEERLAELLQIWDREKSASPPLNHSTALYNHRNLSAARQGSVFEHSSTNSAEQEGTPTPLHNDTSLDPPSVGGAEKNRNCINFERQQAQSRQSGAESPSATPPSESTNANQPQAGGTNGPLCAQLTQEDLEIPKLDPSEVQRNLRESSDESLMEHSQKQFSSPDASSSHGPLYPLTRMPSEVSGSQGSNRNVDPPITILPKQQNVPKRPSSLSLQSKHGKTATSSTSVLRMTFGKLKKSNLKKVEMGEAKVGAVSMACEPRPVNIAYNDAASAGSKNGTAPESAEGSANTGDVRWNGALSSEDLNFSLLNASPDEEEPLLSREAHPDNANNNNSNNNNGEGEGNGDAEGGGERGENSESEGPTSEAPNSTLEPAALPGPCGTSSMVPAQAHAQNQTFGEALLRQNRVRRPERPNSLDLSITTLPLLGGKSAGDMTEGSGDKIKKRVKTPYTLKKWRPASWVITSETMDAEVNNNNSQHGALGHNQNQASSTRPKSASAVYVGNCGPRFSEANDCDF</sequence>
<feature type="compositionally biased region" description="Low complexity" evidence="14">
    <location>
        <begin position="469"/>
        <end position="480"/>
    </location>
</feature>
<protein>
    <recommendedName>
        <fullName evidence="3">receptor protein serine/threonine kinase</fullName>
        <ecNumber evidence="3">2.7.11.30</ecNumber>
    </recommendedName>
</protein>
<dbReference type="InterPro" id="IPR011009">
    <property type="entry name" value="Kinase-like_dom_sf"/>
</dbReference>
<evidence type="ECO:0000256" key="6">
    <source>
        <dbReference type="ARBA" id="ARBA00022692"/>
    </source>
</evidence>
<comment type="similarity">
    <text evidence="2">Belongs to the protein kinase superfamily. TKL Ser/Thr protein kinase family. TGFB receptor subfamily.</text>
</comment>
<comment type="subcellular location">
    <subcellularLocation>
        <location evidence="1">Membrane</location>
        <topology evidence="1">Single-pass type I membrane protein</topology>
    </subcellularLocation>
</comment>
<feature type="compositionally biased region" description="Basic and acidic residues" evidence="14">
    <location>
        <begin position="272"/>
        <end position="298"/>
    </location>
</feature>
<feature type="region of interest" description="Disordered" evidence="14">
    <location>
        <begin position="454"/>
        <end position="527"/>
    </location>
</feature>
<evidence type="ECO:0000256" key="2">
    <source>
        <dbReference type="ARBA" id="ARBA00009605"/>
    </source>
</evidence>
<feature type="compositionally biased region" description="Polar residues" evidence="14">
    <location>
        <begin position="323"/>
        <end position="332"/>
    </location>
</feature>
<evidence type="ECO:0000313" key="17">
    <source>
        <dbReference type="Proteomes" id="UP000316079"/>
    </source>
</evidence>
<keyword evidence="8" id="KW-0547">Nucleotide-binding</keyword>
<evidence type="ECO:0000256" key="13">
    <source>
        <dbReference type="ARBA" id="ARBA00023170"/>
    </source>
</evidence>
<dbReference type="GO" id="GO:0043235">
    <property type="term" value="C:receptor complex"/>
    <property type="evidence" value="ECO:0007669"/>
    <property type="project" value="TreeGrafter"/>
</dbReference>
<accession>A0A553PV03</accession>
<dbReference type="OrthoDB" id="669224at2759"/>
<evidence type="ECO:0000259" key="15">
    <source>
        <dbReference type="PROSITE" id="PS50011"/>
    </source>
</evidence>
<dbReference type="InterPro" id="IPR000333">
    <property type="entry name" value="TGFB_receptor"/>
</dbReference>
<evidence type="ECO:0000256" key="7">
    <source>
        <dbReference type="ARBA" id="ARBA00022729"/>
    </source>
</evidence>
<feature type="compositionally biased region" description="Polar residues" evidence="14">
    <location>
        <begin position="180"/>
        <end position="208"/>
    </location>
</feature>
<evidence type="ECO:0000256" key="14">
    <source>
        <dbReference type="SAM" id="MobiDB-lite"/>
    </source>
</evidence>
<keyword evidence="6" id="KW-0812">Transmembrane</keyword>
<evidence type="ECO:0000256" key="8">
    <source>
        <dbReference type="ARBA" id="ARBA00022741"/>
    </source>
</evidence>
<evidence type="ECO:0000256" key="1">
    <source>
        <dbReference type="ARBA" id="ARBA00004479"/>
    </source>
</evidence>
<dbReference type="PANTHER" id="PTHR23255:SF63">
    <property type="entry name" value="BONE MORPHOGENETIC PROTEIN RECEPTOR TYPE-2"/>
    <property type="match status" value="1"/>
</dbReference>
<feature type="compositionally biased region" description="Polar residues" evidence="14">
    <location>
        <begin position="299"/>
        <end position="310"/>
    </location>
</feature>
<evidence type="ECO:0000256" key="3">
    <source>
        <dbReference type="ARBA" id="ARBA00012401"/>
    </source>
</evidence>
<keyword evidence="10" id="KW-0067">ATP-binding</keyword>
<dbReference type="GO" id="GO:0005524">
    <property type="term" value="F:ATP binding"/>
    <property type="evidence" value="ECO:0007669"/>
    <property type="project" value="UniProtKB-KW"/>
</dbReference>